<sequence>MAEEIKAQTFPNIQDNDSSSQLGSNASNEVLKEQDADVIGKTASMINVEEDKDESIVKDIPKTELEKMTPSWKTKIIEKIPAEELEGLSKNQKKKLFKKKIFEETRHERRQEERSRRKEKRKKEKELGLEVPRKLRAKHFKNIEYRDPNIVIDLDFYELMNETDVRMVVKQVNSCYSINRKAKHPVHLHATSFHGPLKDLFVKLQPGSPHWDFHFQEKDYIDLFQKEKIVYLSSDSDNVLEKMDENKVYVIGGLVDHNQHKGLCLKRAQEKGLAHAKLPINKFISLSTRKVLTINHVFEILSKNLETRDWKESFFSVLPKRKGIEDKKEEVVVAT</sequence>
<organism evidence="8 9">
    <name type="scientific">Clytia hemisphaerica</name>
    <dbReference type="NCBI Taxonomy" id="252671"/>
    <lineage>
        <taxon>Eukaryota</taxon>
        <taxon>Metazoa</taxon>
        <taxon>Cnidaria</taxon>
        <taxon>Hydrozoa</taxon>
        <taxon>Hydroidolina</taxon>
        <taxon>Leptothecata</taxon>
        <taxon>Obeliida</taxon>
        <taxon>Clytiidae</taxon>
        <taxon>Clytia</taxon>
    </lineage>
</organism>
<dbReference type="GeneID" id="136824702"/>
<dbReference type="GO" id="GO:0005634">
    <property type="term" value="C:nucleus"/>
    <property type="evidence" value="ECO:0007669"/>
    <property type="project" value="TreeGrafter"/>
</dbReference>
<dbReference type="EC" id="2.1.1.221" evidence="1"/>
<dbReference type="GO" id="GO:0052905">
    <property type="term" value="F:tRNA (guanosine(9)-N1)-methyltransferase activity"/>
    <property type="evidence" value="ECO:0007669"/>
    <property type="project" value="UniProtKB-EC"/>
</dbReference>
<dbReference type="GO" id="GO:0002939">
    <property type="term" value="P:tRNA N1-guanine methylation"/>
    <property type="evidence" value="ECO:0007669"/>
    <property type="project" value="TreeGrafter"/>
</dbReference>
<evidence type="ECO:0000256" key="3">
    <source>
        <dbReference type="ARBA" id="ARBA00022679"/>
    </source>
</evidence>
<dbReference type="AlphaFoldDB" id="A0A7M5XEP3"/>
<evidence type="ECO:0000259" key="7">
    <source>
        <dbReference type="PROSITE" id="PS51675"/>
    </source>
</evidence>
<name>A0A7M5XEP3_9CNID</name>
<dbReference type="EnsemblMetazoa" id="CLYHEMT022094.1">
    <property type="protein sequence ID" value="CLYHEMP022094.1"/>
    <property type="gene ID" value="CLYHEMG022094"/>
</dbReference>
<keyword evidence="2" id="KW-0489">Methyltransferase</keyword>
<feature type="domain" description="SAM-dependent MTase TRM10-type" evidence="7">
    <location>
        <begin position="135"/>
        <end position="325"/>
    </location>
</feature>
<evidence type="ECO:0000256" key="6">
    <source>
        <dbReference type="SAM" id="MobiDB-lite"/>
    </source>
</evidence>
<dbReference type="FunFam" id="3.40.1280.30:FF:000001">
    <property type="entry name" value="tRNA methyltransferase 10 homolog A"/>
    <property type="match status" value="1"/>
</dbReference>
<feature type="region of interest" description="Disordered" evidence="6">
    <location>
        <begin position="1"/>
        <end position="36"/>
    </location>
</feature>
<dbReference type="PANTHER" id="PTHR13563">
    <property type="entry name" value="TRNA (GUANINE-9-) METHYLTRANSFERASE"/>
    <property type="match status" value="1"/>
</dbReference>
<dbReference type="GO" id="GO:0000049">
    <property type="term" value="F:tRNA binding"/>
    <property type="evidence" value="ECO:0007669"/>
    <property type="project" value="TreeGrafter"/>
</dbReference>
<dbReference type="CDD" id="cd18101">
    <property type="entry name" value="Trm10euk_A"/>
    <property type="match status" value="1"/>
</dbReference>
<proteinExistence type="predicted"/>
<evidence type="ECO:0000256" key="1">
    <source>
        <dbReference type="ARBA" id="ARBA00012797"/>
    </source>
</evidence>
<dbReference type="Gene3D" id="3.40.1280.30">
    <property type="match status" value="1"/>
</dbReference>
<feature type="region of interest" description="Disordered" evidence="6">
    <location>
        <begin position="106"/>
        <end position="125"/>
    </location>
</feature>
<dbReference type="RefSeq" id="XP_066936785.1">
    <property type="nucleotide sequence ID" value="XM_067080684.1"/>
</dbReference>
<dbReference type="InterPro" id="IPR028564">
    <property type="entry name" value="MT_TRM10-typ"/>
</dbReference>
<evidence type="ECO:0000313" key="9">
    <source>
        <dbReference type="Proteomes" id="UP000594262"/>
    </source>
</evidence>
<evidence type="ECO:0000256" key="5">
    <source>
        <dbReference type="ARBA" id="ARBA00048434"/>
    </source>
</evidence>
<evidence type="ECO:0000256" key="4">
    <source>
        <dbReference type="ARBA" id="ARBA00022691"/>
    </source>
</evidence>
<evidence type="ECO:0000256" key="2">
    <source>
        <dbReference type="ARBA" id="ARBA00022603"/>
    </source>
</evidence>
<accession>A0A7M5XEP3</accession>
<dbReference type="OrthoDB" id="278300at2759"/>
<keyword evidence="9" id="KW-1185">Reference proteome</keyword>
<dbReference type="PROSITE" id="PS51675">
    <property type="entry name" value="SAM_MT_TRM10"/>
    <property type="match status" value="1"/>
</dbReference>
<dbReference type="PANTHER" id="PTHR13563:SF13">
    <property type="entry name" value="TRNA METHYLTRANSFERASE 10 HOMOLOG A"/>
    <property type="match status" value="1"/>
</dbReference>
<dbReference type="Proteomes" id="UP000594262">
    <property type="component" value="Unplaced"/>
</dbReference>
<dbReference type="InterPro" id="IPR038459">
    <property type="entry name" value="MT_TRM10-typ_sf"/>
</dbReference>
<evidence type="ECO:0000313" key="8">
    <source>
        <dbReference type="EnsemblMetazoa" id="CLYHEMP022094.1"/>
    </source>
</evidence>
<feature type="compositionally biased region" description="Polar residues" evidence="6">
    <location>
        <begin position="9"/>
        <end position="28"/>
    </location>
</feature>
<dbReference type="InterPro" id="IPR007356">
    <property type="entry name" value="tRNA_m1G_MeTrfase_euk"/>
</dbReference>
<protein>
    <recommendedName>
        <fullName evidence="1">tRNA (guanine(9)-N(1))-methyltransferase</fullName>
        <ecNumber evidence="1">2.1.1.221</ecNumber>
    </recommendedName>
</protein>
<feature type="compositionally biased region" description="Basic and acidic residues" evidence="6">
    <location>
        <begin position="106"/>
        <end position="116"/>
    </location>
</feature>
<reference evidence="8" key="1">
    <citation type="submission" date="2021-01" db="UniProtKB">
        <authorList>
            <consortium name="EnsemblMetazoa"/>
        </authorList>
    </citation>
    <scope>IDENTIFICATION</scope>
</reference>
<keyword evidence="3" id="KW-0808">Transferase</keyword>
<comment type="catalytic activity">
    <reaction evidence="5">
        <text>guanosine(9) in tRNA + S-adenosyl-L-methionine = N(1)-methylguanosine(9) in tRNA + S-adenosyl-L-homocysteine + H(+)</text>
        <dbReference type="Rhea" id="RHEA:43156"/>
        <dbReference type="Rhea" id="RHEA-COMP:10367"/>
        <dbReference type="Rhea" id="RHEA-COMP:10368"/>
        <dbReference type="ChEBI" id="CHEBI:15378"/>
        <dbReference type="ChEBI" id="CHEBI:57856"/>
        <dbReference type="ChEBI" id="CHEBI:59789"/>
        <dbReference type="ChEBI" id="CHEBI:73542"/>
        <dbReference type="ChEBI" id="CHEBI:74269"/>
        <dbReference type="EC" id="2.1.1.221"/>
    </reaction>
</comment>
<keyword evidence="4" id="KW-0949">S-adenosyl-L-methionine</keyword>